<dbReference type="Proteomes" id="UP000295794">
    <property type="component" value="Unassembled WGS sequence"/>
</dbReference>
<dbReference type="OrthoDB" id="9789727at2"/>
<evidence type="ECO:0000256" key="5">
    <source>
        <dbReference type="HAMAP-Rule" id="MF_00737"/>
    </source>
</evidence>
<sequence>MTVWTGRIDAAEGDAARRWHQVVQPLAANQPAGIALLGFACDEGVRRNQGRVGAVAGPVALRKALANLAYHPTLPLYDAGDVACEDGDLNAAHQRLAAAVSQNIQAGHLSLVLGGGHETAYGHWLGIADAHPKQRIGIVNFDAHFDLREAAEATSGTPFAQIAAACAKHGQDFHYLCMGVAETANTQALFATAERLKAAWRLDTEMTSWQLTETTAQLQAFIDQVDVVYLTIDLDVLPAAQMPAVSAPAGFGVEISVIEHLSRLIAASGKLAAADLVEFNPQFDTDSHGAKAAARLAWAITRSFKPLFATSTTPSFPEPNHD</sequence>
<dbReference type="PANTHER" id="PTHR11358:SF35">
    <property type="entry name" value="FORMIMIDOYLGLUTAMASE"/>
    <property type="match status" value="1"/>
</dbReference>
<dbReference type="GO" id="GO:0030145">
    <property type="term" value="F:manganese ion binding"/>
    <property type="evidence" value="ECO:0007669"/>
    <property type="project" value="UniProtKB-UniRule"/>
</dbReference>
<dbReference type="PROSITE" id="PS51409">
    <property type="entry name" value="ARGINASE_2"/>
    <property type="match status" value="1"/>
</dbReference>
<dbReference type="GO" id="GO:0008783">
    <property type="term" value="F:agmatinase activity"/>
    <property type="evidence" value="ECO:0007669"/>
    <property type="project" value="TreeGrafter"/>
</dbReference>
<evidence type="ECO:0000256" key="9">
    <source>
        <dbReference type="RuleBase" id="RU003684"/>
    </source>
</evidence>
<evidence type="ECO:0000313" key="10">
    <source>
        <dbReference type="EMBL" id="STQ91908.1"/>
    </source>
</evidence>
<reference evidence="11 13" key="2">
    <citation type="submission" date="2019-03" db="EMBL/GenBank/DDBJ databases">
        <title>Genomic Encyclopedia of Type Strains, Phase IV (KMG-IV): sequencing the most valuable type-strain genomes for metagenomic binning, comparative biology and taxonomic classification.</title>
        <authorList>
            <person name="Goeker M."/>
        </authorList>
    </citation>
    <scope>NUCLEOTIDE SEQUENCE [LARGE SCALE GENOMIC DNA]</scope>
    <source>
        <strain evidence="11 13">DSM 3764</strain>
    </source>
</reference>
<gene>
    <name evidence="5 10" type="primary">hutG</name>
    <name evidence="11" type="ORF">EV682_11958</name>
    <name evidence="10" type="ORF">NCTC11159_02991</name>
</gene>
<feature type="binding site" evidence="5">
    <location>
        <position position="235"/>
    </location>
    <ligand>
        <name>Mn(2+)</name>
        <dbReference type="ChEBI" id="CHEBI:29035"/>
        <label>2</label>
    </ligand>
</feature>
<comment type="similarity">
    <text evidence="5 8 9">Belongs to the arginase family.</text>
</comment>
<dbReference type="PRINTS" id="PR00116">
    <property type="entry name" value="ARGINASE"/>
</dbReference>
<dbReference type="CDD" id="cd09988">
    <property type="entry name" value="Formimidoylglutamase"/>
    <property type="match status" value="1"/>
</dbReference>
<keyword evidence="13" id="KW-1185">Reference proteome</keyword>
<feature type="binding site" evidence="7">
    <location>
        <position position="144"/>
    </location>
    <ligand>
        <name>Mn(2+)</name>
        <dbReference type="ChEBI" id="CHEBI:29035"/>
        <label>1</label>
    </ligand>
</feature>
<dbReference type="NCBIfam" id="TIGR01227">
    <property type="entry name" value="hutG"/>
    <property type="match status" value="1"/>
</dbReference>
<organism evidence="10 12">
    <name type="scientific">Iodobacter fluviatilis</name>
    <dbReference type="NCBI Taxonomy" id="537"/>
    <lineage>
        <taxon>Bacteria</taxon>
        <taxon>Pseudomonadati</taxon>
        <taxon>Pseudomonadota</taxon>
        <taxon>Betaproteobacteria</taxon>
        <taxon>Neisseriales</taxon>
        <taxon>Chitinibacteraceae</taxon>
        <taxon>Iodobacter</taxon>
    </lineage>
</organism>
<keyword evidence="2 5" id="KW-0378">Hydrolase</keyword>
<accession>A0A377QB26</accession>
<dbReference type="PROSITE" id="PS01053">
    <property type="entry name" value="ARGINASE_1"/>
    <property type="match status" value="1"/>
</dbReference>
<dbReference type="GO" id="GO:0019556">
    <property type="term" value="P:L-histidine catabolic process to glutamate and formamide"/>
    <property type="evidence" value="ECO:0007669"/>
    <property type="project" value="UniProtKB-UniRule"/>
</dbReference>
<feature type="binding site" evidence="5">
    <location>
        <position position="142"/>
    </location>
    <ligand>
        <name>Mn(2+)</name>
        <dbReference type="ChEBI" id="CHEBI:29035"/>
        <label>2</label>
    </ligand>
</feature>
<dbReference type="GO" id="GO:0050415">
    <property type="term" value="F:formimidoylglutamase activity"/>
    <property type="evidence" value="ECO:0007669"/>
    <property type="project" value="UniProtKB-UniRule"/>
</dbReference>
<dbReference type="Pfam" id="PF00491">
    <property type="entry name" value="Arginase"/>
    <property type="match status" value="1"/>
</dbReference>
<dbReference type="Gene3D" id="3.40.800.10">
    <property type="entry name" value="Ureohydrolase domain"/>
    <property type="match status" value="1"/>
</dbReference>
<dbReference type="RefSeq" id="WP_115228100.1">
    <property type="nucleotide sequence ID" value="NZ_CAWOLO010000019.1"/>
</dbReference>
<dbReference type="EMBL" id="UGHR01000001">
    <property type="protein sequence ID" value="STQ91908.1"/>
    <property type="molecule type" value="Genomic_DNA"/>
</dbReference>
<feature type="binding site" evidence="5 7">
    <location>
        <position position="142"/>
    </location>
    <ligand>
        <name>Mn(2+)</name>
        <dbReference type="ChEBI" id="CHEBI:29035"/>
        <label>1</label>
    </ligand>
</feature>
<reference evidence="10 12" key="1">
    <citation type="submission" date="2018-06" db="EMBL/GenBank/DDBJ databases">
        <authorList>
            <consortium name="Pathogen Informatics"/>
            <person name="Doyle S."/>
        </authorList>
    </citation>
    <scope>NUCLEOTIDE SEQUENCE [LARGE SCALE GENOMIC DNA]</scope>
    <source>
        <strain evidence="10 12">NCTC11159</strain>
    </source>
</reference>
<evidence type="ECO:0000256" key="7">
    <source>
        <dbReference type="PIRSR" id="PIRSR036979-1"/>
    </source>
</evidence>
<proteinExistence type="inferred from homology"/>
<keyword evidence="4 5" id="KW-0464">Manganese</keyword>
<feature type="binding site" evidence="5 7">
    <location>
        <position position="146"/>
    </location>
    <ligand>
        <name>Mn(2+)</name>
        <dbReference type="ChEBI" id="CHEBI:29035"/>
        <label>1</label>
    </ligand>
</feature>
<dbReference type="InterPro" id="IPR005923">
    <property type="entry name" value="HutG"/>
</dbReference>
<dbReference type="UniPathway" id="UPA00379">
    <property type="reaction ID" value="UER00552"/>
</dbReference>
<evidence type="ECO:0000256" key="3">
    <source>
        <dbReference type="ARBA" id="ARBA00022808"/>
    </source>
</evidence>
<evidence type="ECO:0000313" key="12">
    <source>
        <dbReference type="Proteomes" id="UP000255108"/>
    </source>
</evidence>
<dbReference type="GO" id="GO:0033389">
    <property type="term" value="P:putrescine biosynthetic process from arginine, via agmatine"/>
    <property type="evidence" value="ECO:0007669"/>
    <property type="project" value="TreeGrafter"/>
</dbReference>
<dbReference type="AlphaFoldDB" id="A0A377QB26"/>
<comment type="function">
    <text evidence="5">Catalyzes the conversion of N-formimidoyl-L-glutamate to L-glutamate and formamide.</text>
</comment>
<comment type="catalytic activity">
    <reaction evidence="5">
        <text>N-formimidoyl-L-glutamate + H2O = formamide + L-glutamate</text>
        <dbReference type="Rhea" id="RHEA:22492"/>
        <dbReference type="ChEBI" id="CHEBI:15377"/>
        <dbReference type="ChEBI" id="CHEBI:16397"/>
        <dbReference type="ChEBI" id="CHEBI:29985"/>
        <dbReference type="ChEBI" id="CHEBI:58928"/>
        <dbReference type="EC" id="3.5.3.8"/>
    </reaction>
</comment>
<evidence type="ECO:0000313" key="13">
    <source>
        <dbReference type="Proteomes" id="UP000295794"/>
    </source>
</evidence>
<dbReference type="InterPro" id="IPR006035">
    <property type="entry name" value="Ureohydrolase"/>
</dbReference>
<evidence type="ECO:0000256" key="8">
    <source>
        <dbReference type="PROSITE-ProRule" id="PRU00742"/>
    </source>
</evidence>
<dbReference type="PIRSF" id="PIRSF036979">
    <property type="entry name" value="Arginase"/>
    <property type="match status" value="1"/>
</dbReference>
<keyword evidence="3 5" id="KW-0369">Histidine metabolism</keyword>
<feature type="binding site" evidence="5">
    <location>
        <position position="233"/>
    </location>
    <ligand>
        <name>Mn(2+)</name>
        <dbReference type="ChEBI" id="CHEBI:29035"/>
        <label>2</label>
    </ligand>
</feature>
<feature type="binding site" evidence="5 7">
    <location>
        <position position="233"/>
    </location>
    <ligand>
        <name>Mn(2+)</name>
        <dbReference type="ChEBI" id="CHEBI:29035"/>
        <label>1</label>
    </ligand>
</feature>
<comment type="pathway">
    <text evidence="5">Amino-acid degradation; L-histidine degradation into L-glutamate; L-glutamate from N-formimidoyl-L-glutamate (hydrolase route): step 1/1.</text>
</comment>
<evidence type="ECO:0000256" key="1">
    <source>
        <dbReference type="ARBA" id="ARBA00022723"/>
    </source>
</evidence>
<comment type="cofactor">
    <cofactor evidence="5 7">
        <name>Mn(2+)</name>
        <dbReference type="ChEBI" id="CHEBI:29035"/>
    </cofactor>
    <text evidence="5 7">Binds 2 manganese ions per subunit.</text>
</comment>
<evidence type="ECO:0000313" key="11">
    <source>
        <dbReference type="EMBL" id="TCU81801.1"/>
    </source>
</evidence>
<dbReference type="PANTHER" id="PTHR11358">
    <property type="entry name" value="ARGINASE/AGMATINASE"/>
    <property type="match status" value="1"/>
</dbReference>
<dbReference type="Proteomes" id="UP000255108">
    <property type="component" value="Unassembled WGS sequence"/>
</dbReference>
<evidence type="ECO:0000256" key="4">
    <source>
        <dbReference type="ARBA" id="ARBA00023211"/>
    </source>
</evidence>
<dbReference type="EMBL" id="SMBT01000019">
    <property type="protein sequence ID" value="TCU81801.1"/>
    <property type="molecule type" value="Genomic_DNA"/>
</dbReference>
<feature type="binding site" evidence="7">
    <location>
        <position position="235"/>
    </location>
    <ligand>
        <name>Mn(2+)</name>
        <dbReference type="ChEBI" id="CHEBI:29035"/>
        <label>1</label>
    </ligand>
</feature>
<dbReference type="HAMAP" id="MF_00737">
    <property type="entry name" value="Formimidoylglutam"/>
    <property type="match status" value="1"/>
</dbReference>
<name>A0A377QB26_9NEIS</name>
<feature type="binding site" evidence="5 7">
    <location>
        <position position="117"/>
    </location>
    <ligand>
        <name>Mn(2+)</name>
        <dbReference type="ChEBI" id="CHEBI:29035"/>
        <label>1</label>
    </ligand>
</feature>
<dbReference type="InterPro" id="IPR020855">
    <property type="entry name" value="Ureohydrolase_Mn_BS"/>
</dbReference>
<dbReference type="EC" id="3.5.3.8" evidence="5 6"/>
<evidence type="ECO:0000256" key="6">
    <source>
        <dbReference type="NCBIfam" id="TIGR01227"/>
    </source>
</evidence>
<evidence type="ECO:0000256" key="2">
    <source>
        <dbReference type="ARBA" id="ARBA00022801"/>
    </source>
</evidence>
<feature type="binding site" evidence="5">
    <location>
        <position position="144"/>
    </location>
    <ligand>
        <name>Mn(2+)</name>
        <dbReference type="ChEBI" id="CHEBI:29035"/>
        <label>2</label>
    </ligand>
</feature>
<protein>
    <recommendedName>
        <fullName evidence="5 6">Formimidoylglutamase</fullName>
        <ecNumber evidence="5 6">3.5.3.8</ecNumber>
    </recommendedName>
    <alternativeName>
        <fullName evidence="5">Formiminoglutamase</fullName>
    </alternativeName>
    <alternativeName>
        <fullName evidence="5">Formiminoglutamate hydrolase</fullName>
    </alternativeName>
</protein>
<dbReference type="SUPFAM" id="SSF52768">
    <property type="entry name" value="Arginase/deacetylase"/>
    <property type="match status" value="1"/>
</dbReference>
<keyword evidence="1 5" id="KW-0479">Metal-binding</keyword>
<dbReference type="GO" id="GO:0019557">
    <property type="term" value="P:L-histidine catabolic process to glutamate and formate"/>
    <property type="evidence" value="ECO:0007669"/>
    <property type="project" value="UniProtKB-UniPathway"/>
</dbReference>
<dbReference type="InterPro" id="IPR023696">
    <property type="entry name" value="Ureohydrolase_dom_sf"/>
</dbReference>